<dbReference type="Proteomes" id="UP000319103">
    <property type="component" value="Unassembled WGS sequence"/>
</dbReference>
<protein>
    <submittedName>
        <fullName evidence="7">Sensor histidine kinase</fullName>
    </submittedName>
</protein>
<dbReference type="PANTHER" id="PTHR24421">
    <property type="entry name" value="NITRATE/NITRITE SENSOR PROTEIN NARX-RELATED"/>
    <property type="match status" value="1"/>
</dbReference>
<dbReference type="InterPro" id="IPR011712">
    <property type="entry name" value="Sig_transdc_His_kin_sub3_dim/P"/>
</dbReference>
<feature type="transmembrane region" description="Helical" evidence="5">
    <location>
        <begin position="110"/>
        <end position="138"/>
    </location>
</feature>
<dbReference type="GO" id="GO:0016020">
    <property type="term" value="C:membrane"/>
    <property type="evidence" value="ECO:0007669"/>
    <property type="project" value="InterPro"/>
</dbReference>
<dbReference type="CDD" id="cd16917">
    <property type="entry name" value="HATPase_UhpB-NarQ-NarX-like"/>
    <property type="match status" value="1"/>
</dbReference>
<evidence type="ECO:0000313" key="7">
    <source>
        <dbReference type="EMBL" id="TQF03580.1"/>
    </source>
</evidence>
<name>A0A540W3H1_9ACTN</name>
<proteinExistence type="predicted"/>
<dbReference type="RefSeq" id="WP_141634204.1">
    <property type="nucleotide sequence ID" value="NZ_VIGB01000003.1"/>
</dbReference>
<evidence type="ECO:0000256" key="3">
    <source>
        <dbReference type="ARBA" id="ARBA00023012"/>
    </source>
</evidence>
<dbReference type="SUPFAM" id="SSF55874">
    <property type="entry name" value="ATPase domain of HSP90 chaperone/DNA topoisomerase II/histidine kinase"/>
    <property type="match status" value="1"/>
</dbReference>
<keyword evidence="5" id="KW-0812">Transmembrane</keyword>
<reference evidence="7 8" key="1">
    <citation type="submission" date="2019-06" db="EMBL/GenBank/DDBJ databases">
        <title>Description of Kitasatospora acidophila sp. nov. isolated from pine grove soil, and reclassification of Streptomyces novaecaesareae to Kitasatospora novaeceasareae comb. nov.</title>
        <authorList>
            <person name="Kim M.J."/>
        </authorList>
    </citation>
    <scope>NUCLEOTIDE SEQUENCE [LARGE SCALE GENOMIC DNA]</scope>
    <source>
        <strain evidence="7 8">MMS16-CNU292</strain>
    </source>
</reference>
<evidence type="ECO:0000259" key="6">
    <source>
        <dbReference type="Pfam" id="PF07730"/>
    </source>
</evidence>
<keyword evidence="1" id="KW-0808">Transferase</keyword>
<dbReference type="EMBL" id="VIGB01000003">
    <property type="protein sequence ID" value="TQF03580.1"/>
    <property type="molecule type" value="Genomic_DNA"/>
</dbReference>
<evidence type="ECO:0000313" key="8">
    <source>
        <dbReference type="Proteomes" id="UP000319103"/>
    </source>
</evidence>
<dbReference type="InterPro" id="IPR050482">
    <property type="entry name" value="Sensor_HK_TwoCompSys"/>
</dbReference>
<dbReference type="Pfam" id="PF07730">
    <property type="entry name" value="HisKA_3"/>
    <property type="match status" value="1"/>
</dbReference>
<gene>
    <name evidence="7" type="ORF">E6W39_16785</name>
</gene>
<evidence type="ECO:0000256" key="1">
    <source>
        <dbReference type="ARBA" id="ARBA00022679"/>
    </source>
</evidence>
<keyword evidence="2 7" id="KW-0418">Kinase</keyword>
<keyword evidence="5" id="KW-0472">Membrane</keyword>
<dbReference type="AlphaFoldDB" id="A0A540W3H1"/>
<evidence type="ECO:0000256" key="5">
    <source>
        <dbReference type="SAM" id="Phobius"/>
    </source>
</evidence>
<dbReference type="Gene3D" id="1.20.5.1930">
    <property type="match status" value="1"/>
</dbReference>
<dbReference type="GO" id="GO:0046983">
    <property type="term" value="F:protein dimerization activity"/>
    <property type="evidence" value="ECO:0007669"/>
    <property type="project" value="InterPro"/>
</dbReference>
<accession>A0A540W3H1</accession>
<dbReference type="Gene3D" id="3.30.565.10">
    <property type="entry name" value="Histidine kinase-like ATPase, C-terminal domain"/>
    <property type="match status" value="1"/>
</dbReference>
<dbReference type="InterPro" id="IPR036890">
    <property type="entry name" value="HATPase_C_sf"/>
</dbReference>
<feature type="transmembrane region" description="Helical" evidence="5">
    <location>
        <begin position="176"/>
        <end position="197"/>
    </location>
</feature>
<feature type="region of interest" description="Disordered" evidence="4">
    <location>
        <begin position="1"/>
        <end position="21"/>
    </location>
</feature>
<keyword evidence="8" id="KW-1185">Reference proteome</keyword>
<organism evidence="7 8">
    <name type="scientific">Kitasatospora acidiphila</name>
    <dbReference type="NCBI Taxonomy" id="2567942"/>
    <lineage>
        <taxon>Bacteria</taxon>
        <taxon>Bacillati</taxon>
        <taxon>Actinomycetota</taxon>
        <taxon>Actinomycetes</taxon>
        <taxon>Kitasatosporales</taxon>
        <taxon>Streptomycetaceae</taxon>
        <taxon>Kitasatospora</taxon>
    </lineage>
</organism>
<dbReference type="PANTHER" id="PTHR24421:SF63">
    <property type="entry name" value="SENSOR HISTIDINE KINASE DESK"/>
    <property type="match status" value="1"/>
</dbReference>
<evidence type="ECO:0000256" key="2">
    <source>
        <dbReference type="ARBA" id="ARBA00022777"/>
    </source>
</evidence>
<feature type="transmembrane region" description="Helical" evidence="5">
    <location>
        <begin position="150"/>
        <end position="170"/>
    </location>
</feature>
<feature type="domain" description="Signal transduction histidine kinase subgroup 3 dimerisation and phosphoacceptor" evidence="6">
    <location>
        <begin position="218"/>
        <end position="285"/>
    </location>
</feature>
<feature type="transmembrane region" description="Helical" evidence="5">
    <location>
        <begin position="47"/>
        <end position="63"/>
    </location>
</feature>
<feature type="transmembrane region" description="Helical" evidence="5">
    <location>
        <begin position="75"/>
        <end position="98"/>
    </location>
</feature>
<dbReference type="OrthoDB" id="5241784at2"/>
<evidence type="ECO:0000256" key="4">
    <source>
        <dbReference type="SAM" id="MobiDB-lite"/>
    </source>
</evidence>
<comment type="caution">
    <text evidence="7">The sequence shown here is derived from an EMBL/GenBank/DDBJ whole genome shotgun (WGS) entry which is preliminary data.</text>
</comment>
<sequence length="423" mass="44857">MTRTSLDQSAPARESRPTDRPTALLARPAVSDRQHVPGAPAETRRQLLVKVCWMLLWMFYLVYPIKDLASGRHGTVGTVLGALALAGFLGGYLSLVIFRSMNGDWWRGTYPMVAVMLGLALATSFGLGGEWLGLFTYLSVAVGAVLPPRYAMAGVLAATGLLLVVALLLHTTSDELGALVLPTFLSGAAMTGLQRLVHTMRELREAREVAAHLAAAEERLRLARDMHDLLGHSLSLITLKSELAGRFMDAGKDEQARSQVADIEQVARQSLTDVRSAITGYRKPSLSVELAAARTALATTGVTLEAPSTLTEEHPGLGGAEAETLAWALREAVTNVVRHAEGATLCTVALDETWDGDGARFAVLEVADNGRGPGKSGPGNGLTGLDERLALVGGRLETAPGRHGKGFAVRAMVPLGLAATHRP</sequence>
<dbReference type="GO" id="GO:0000155">
    <property type="term" value="F:phosphorelay sensor kinase activity"/>
    <property type="evidence" value="ECO:0007669"/>
    <property type="project" value="InterPro"/>
</dbReference>
<keyword evidence="5" id="KW-1133">Transmembrane helix</keyword>
<keyword evidence="3" id="KW-0902">Two-component regulatory system</keyword>